<name>A0A411MQV8_9CAUD</name>
<sequence length="73" mass="8286">MRILIAYLSRVGIALSVLLNVILGGESNQTFSARNYSWQRNRRPNIAKAIDSVLGKDHCMLSWVHWSTRKSKG</sequence>
<accession>A0A411MQV8</accession>
<gene>
    <name evidence="1" type="ORF">vBLenPICBM2__6</name>
</gene>
<dbReference type="Proteomes" id="UP000273515">
    <property type="component" value="Segment"/>
</dbReference>
<keyword evidence="2" id="KW-1185">Reference proteome</keyword>
<reference evidence="2" key="1">
    <citation type="submission" date="2017-07" db="EMBL/GenBank/DDBJ databases">
        <title>Cobaviruses - a newly discovered phage group infecting protist-associated Rhodobacteraceae is ubiquitous in highly productive marine areas.</title>
        <authorList>
            <person name="Bischoff V."/>
            <person name="Bunk B."/>
            <person name="Meier-Kolthoff J."/>
            <person name="Sproer C."/>
            <person name="Poehlein A."/>
            <person name="Dogs M."/>
            <person name="Daniel R."/>
            <person name="Overmann J."/>
            <person name="Goker M."/>
            <person name="Simon M."/>
            <person name="Brinkhoff T."/>
            <person name="Moraru C."/>
        </authorList>
    </citation>
    <scope>NUCLEOTIDE SEQUENCE [LARGE SCALE GENOMIC DNA]</scope>
</reference>
<evidence type="ECO:0000313" key="2">
    <source>
        <dbReference type="Proteomes" id="UP000273515"/>
    </source>
</evidence>
<proteinExistence type="predicted"/>
<reference evidence="1 2" key="2">
    <citation type="journal article" date="2019" name="ISME J.">
        <title>Cobaviruses - a new globally distributed phage group infecting Rhodobacteraceae in marine ecosystems.</title>
        <authorList>
            <person name="Bischoff V."/>
            <person name="Bunk B."/>
            <person name="Meier-Kolthoff J.P."/>
            <person name="Sproer C."/>
            <person name="Poehlein A."/>
            <person name="Dogs M."/>
            <person name="Nguyen M."/>
            <person name="Petersen J."/>
            <person name="Daniel R."/>
            <person name="Overmann J."/>
            <person name="Goker M."/>
            <person name="Simon M."/>
            <person name="Brinkhoff T."/>
            <person name="Moraru C."/>
        </authorList>
    </citation>
    <scope>NUCLEOTIDE SEQUENCE [LARGE SCALE GENOMIC DNA]</scope>
</reference>
<dbReference type="EMBL" id="MF431616">
    <property type="protein sequence ID" value="QBF29168.1"/>
    <property type="molecule type" value="Genomic_DNA"/>
</dbReference>
<protein>
    <submittedName>
        <fullName evidence="1">tRNA pseudouridine synthase D</fullName>
    </submittedName>
</protein>
<evidence type="ECO:0000313" key="1">
    <source>
        <dbReference type="EMBL" id="QBF29168.1"/>
    </source>
</evidence>
<organism evidence="1 2">
    <name type="scientific">Lentibacter phage vB_LenP_ICBM2</name>
    <dbReference type="NCBI Taxonomy" id="2847823"/>
    <lineage>
        <taxon>Viruses</taxon>
        <taxon>Duplodnaviria</taxon>
        <taxon>Heunggongvirae</taxon>
        <taxon>Uroviricota</taxon>
        <taxon>Caudoviricetes</taxon>
        <taxon>Zobellviridae</taxon>
        <taxon>Cobavirinae</taxon>
        <taxon>Veravirus</taxon>
        <taxon>Veravirus septentrionalis</taxon>
    </lineage>
</organism>